<keyword evidence="1" id="KW-0812">Transmembrane</keyword>
<dbReference type="RefSeq" id="WP_220102681.1">
    <property type="nucleotide sequence ID" value="NZ_JAHZSS010000002.1"/>
</dbReference>
<sequence length="148" mass="16022">MKQPTNVKTYLSALACGLLMGLGLVISGMVNPQKVIGFLDLFGHWDPSLAFVMAGALAVYAPVYWLVVKRREKSALQQTMQIPVRTDLDCKLLIGAILFGIGWGLAGICPGPALTLLTTGESQIVLFVVAMFAGFWLAPKWLSLLDKN</sequence>
<organism evidence="2 3">
    <name type="scientific">Neiella holothuriorum</name>
    <dbReference type="NCBI Taxonomy" id="2870530"/>
    <lineage>
        <taxon>Bacteria</taxon>
        <taxon>Pseudomonadati</taxon>
        <taxon>Pseudomonadota</taxon>
        <taxon>Gammaproteobacteria</taxon>
        <taxon>Alteromonadales</taxon>
        <taxon>Echinimonadaceae</taxon>
        <taxon>Neiella</taxon>
    </lineage>
</organism>
<name>A0ABS7ECI3_9GAMM</name>
<evidence type="ECO:0000313" key="2">
    <source>
        <dbReference type="EMBL" id="MBW8190006.1"/>
    </source>
</evidence>
<evidence type="ECO:0000256" key="1">
    <source>
        <dbReference type="SAM" id="Phobius"/>
    </source>
</evidence>
<reference evidence="2" key="1">
    <citation type="submission" date="2021-07" db="EMBL/GenBank/DDBJ databases">
        <title>Neiella marina sp. nov., isolated from the intestinal content of sea cucumber Apostichopus japonicus.</title>
        <authorList>
            <person name="Bai X."/>
        </authorList>
    </citation>
    <scope>NUCLEOTIDE SEQUENCE</scope>
    <source>
        <strain evidence="2">126</strain>
    </source>
</reference>
<accession>A0ABS7ECI3</accession>
<proteinExistence type="predicted"/>
<feature type="transmembrane region" description="Helical" evidence="1">
    <location>
        <begin position="88"/>
        <end position="108"/>
    </location>
</feature>
<dbReference type="Proteomes" id="UP001166251">
    <property type="component" value="Unassembled WGS sequence"/>
</dbReference>
<evidence type="ECO:0000313" key="3">
    <source>
        <dbReference type="Proteomes" id="UP001166251"/>
    </source>
</evidence>
<dbReference type="InterPro" id="IPR046513">
    <property type="entry name" value="DUF6691"/>
</dbReference>
<protein>
    <submittedName>
        <fullName evidence="2">YeeE/YedE family protein</fullName>
    </submittedName>
</protein>
<dbReference type="EMBL" id="JAHZSS010000002">
    <property type="protein sequence ID" value="MBW8190006.1"/>
    <property type="molecule type" value="Genomic_DNA"/>
</dbReference>
<gene>
    <name evidence="2" type="ORF">K0504_03080</name>
</gene>
<comment type="caution">
    <text evidence="2">The sequence shown here is derived from an EMBL/GenBank/DDBJ whole genome shotgun (WGS) entry which is preliminary data.</text>
</comment>
<feature type="transmembrane region" description="Helical" evidence="1">
    <location>
        <begin position="48"/>
        <end position="67"/>
    </location>
</feature>
<dbReference type="Pfam" id="PF20398">
    <property type="entry name" value="DUF6691"/>
    <property type="match status" value="1"/>
</dbReference>
<keyword evidence="3" id="KW-1185">Reference proteome</keyword>
<keyword evidence="1" id="KW-1133">Transmembrane helix</keyword>
<keyword evidence="1" id="KW-0472">Membrane</keyword>
<feature type="transmembrane region" description="Helical" evidence="1">
    <location>
        <begin position="120"/>
        <end position="138"/>
    </location>
</feature>